<dbReference type="GO" id="GO:0008410">
    <property type="term" value="F:CoA-transferase activity"/>
    <property type="evidence" value="ECO:0007669"/>
    <property type="project" value="TreeGrafter"/>
</dbReference>
<dbReference type="PANTHER" id="PTHR48207">
    <property type="entry name" value="SUCCINATE--HYDROXYMETHYLGLUTARATE COA-TRANSFERASE"/>
    <property type="match status" value="1"/>
</dbReference>
<name>A0A6S6Y2M9_9PROT</name>
<dbReference type="SUPFAM" id="SSF89796">
    <property type="entry name" value="CoA-transferase family III (CaiB/BaiF)"/>
    <property type="match status" value="1"/>
</dbReference>
<dbReference type="Gene3D" id="3.40.50.10540">
    <property type="entry name" value="Crotonobetainyl-coa:carnitine coa-transferase, domain 1"/>
    <property type="match status" value="1"/>
</dbReference>
<dbReference type="AlphaFoldDB" id="A0A6S6Y2M9"/>
<dbReference type="InterPro" id="IPR003673">
    <property type="entry name" value="CoA-Trfase_fam_III"/>
</dbReference>
<evidence type="ECO:0000313" key="3">
    <source>
        <dbReference type="Proteomes" id="UP000515733"/>
    </source>
</evidence>
<protein>
    <submittedName>
        <fullName evidence="2">Formyl-CoA transferase</fullName>
    </submittedName>
</protein>
<dbReference type="EMBL" id="LR778301">
    <property type="protein sequence ID" value="CAB1369583.1"/>
    <property type="molecule type" value="Genomic_DNA"/>
</dbReference>
<proteinExistence type="predicted"/>
<dbReference type="OrthoDB" id="5294844at2"/>
<sequence>MQPTVRPLSGLRVIEFTHMVMGPAMGMILADLGAEVIKIEPVKGDNTRRLLGSGAGYFPMYNRNKQSLAVDTQSEAGGALVRRLINRADVLIENFKPGGMAAQGFGYDELSRTNPGLIYCSAKGFLSGPYEHRTALDEVAQMMGGLAHMTGLPDRPMRAGASVIDVTGAMFGVIGILAALEERHRTGLGKEVKASLYETTAFLVGQHMAQYAVTGKEAPPMSVRLSAWAVYDIFEAKDGERVFIGVVSDTQWKKFCEAFRLTEFSADRSLDSNSDRVLQRERILSVLIPLFKTYSKQVLMDKLEHTGLPFAPVARPVQLFDDPHLSAEGGLVELTLPGGSTTRLPALPLEMDGQRAGCYRDLPAIGESTSEVLSSLGLTAEEICELADAGVIGLKAAL</sequence>
<evidence type="ECO:0000313" key="2">
    <source>
        <dbReference type="EMBL" id="CAB1369583.1"/>
    </source>
</evidence>
<accession>A0A6S6Y2M9</accession>
<dbReference type="Proteomes" id="UP000515733">
    <property type="component" value="Chromosome"/>
</dbReference>
<organism evidence="2 3">
    <name type="scientific">Denitratisoma oestradiolicum</name>
    <dbReference type="NCBI Taxonomy" id="311182"/>
    <lineage>
        <taxon>Bacteria</taxon>
        <taxon>Pseudomonadati</taxon>
        <taxon>Pseudomonadota</taxon>
        <taxon>Betaproteobacteria</taxon>
        <taxon>Nitrosomonadales</taxon>
        <taxon>Sterolibacteriaceae</taxon>
        <taxon>Denitratisoma</taxon>
    </lineage>
</organism>
<evidence type="ECO:0000256" key="1">
    <source>
        <dbReference type="ARBA" id="ARBA00022679"/>
    </source>
</evidence>
<gene>
    <name evidence="2" type="ORF">DENOEST_2418</name>
</gene>
<dbReference type="InterPro" id="IPR023606">
    <property type="entry name" value="CoA-Trfase_III_dom_1_sf"/>
</dbReference>
<dbReference type="InterPro" id="IPR044855">
    <property type="entry name" value="CoA-Trfase_III_dom3_sf"/>
</dbReference>
<dbReference type="Gene3D" id="3.30.1540.10">
    <property type="entry name" value="formyl-coa transferase, domain 3"/>
    <property type="match status" value="1"/>
</dbReference>
<reference evidence="2 3" key="1">
    <citation type="submission" date="2020-03" db="EMBL/GenBank/DDBJ databases">
        <authorList>
            <consortium name="Genoscope - CEA"/>
            <person name="William W."/>
        </authorList>
    </citation>
    <scope>NUCLEOTIDE SEQUENCE [LARGE SCALE GENOMIC DNA]</scope>
    <source>
        <strain evidence="3">DSM 16959</strain>
    </source>
</reference>
<dbReference type="PANTHER" id="PTHR48207:SF3">
    <property type="entry name" value="SUCCINATE--HYDROXYMETHYLGLUTARATE COA-TRANSFERASE"/>
    <property type="match status" value="1"/>
</dbReference>
<keyword evidence="3" id="KW-1185">Reference proteome</keyword>
<keyword evidence="1 2" id="KW-0808">Transferase</keyword>
<dbReference type="RefSeq" id="WP_145771995.1">
    <property type="nucleotide sequence ID" value="NZ_LR778301.1"/>
</dbReference>
<dbReference type="KEGG" id="doe:DENOEST_2418"/>
<dbReference type="Pfam" id="PF02515">
    <property type="entry name" value="CoA_transf_3"/>
    <property type="match status" value="1"/>
</dbReference>
<dbReference type="InterPro" id="IPR050483">
    <property type="entry name" value="CoA-transferase_III_domain"/>
</dbReference>